<dbReference type="VEuPathDB" id="FungiDB:ASPZODRAFT_1230306"/>
<dbReference type="Proteomes" id="UP000184188">
    <property type="component" value="Unassembled WGS sequence"/>
</dbReference>
<dbReference type="GeneID" id="34607806"/>
<organism evidence="4 5">
    <name type="scientific">Penicilliopsis zonata CBS 506.65</name>
    <dbReference type="NCBI Taxonomy" id="1073090"/>
    <lineage>
        <taxon>Eukaryota</taxon>
        <taxon>Fungi</taxon>
        <taxon>Dikarya</taxon>
        <taxon>Ascomycota</taxon>
        <taxon>Pezizomycotina</taxon>
        <taxon>Eurotiomycetes</taxon>
        <taxon>Eurotiomycetidae</taxon>
        <taxon>Eurotiales</taxon>
        <taxon>Aspergillaceae</taxon>
        <taxon>Penicilliopsis</taxon>
    </lineage>
</organism>
<dbReference type="InterPro" id="IPR001138">
    <property type="entry name" value="Zn2Cys6_DnaBD"/>
</dbReference>
<dbReference type="CDD" id="cd00067">
    <property type="entry name" value="GAL4"/>
    <property type="match status" value="1"/>
</dbReference>
<dbReference type="OrthoDB" id="2740448at2759"/>
<evidence type="ECO:0000256" key="3">
    <source>
        <dbReference type="ARBA" id="ARBA00023242"/>
    </source>
</evidence>
<keyword evidence="5" id="KW-1185">Reference proteome</keyword>
<proteinExistence type="predicted"/>
<keyword evidence="1" id="KW-0805">Transcription regulation</keyword>
<evidence type="ECO:0008006" key="6">
    <source>
        <dbReference type="Google" id="ProtNLM"/>
    </source>
</evidence>
<dbReference type="GO" id="GO:0008270">
    <property type="term" value="F:zinc ion binding"/>
    <property type="evidence" value="ECO:0007669"/>
    <property type="project" value="InterPro"/>
</dbReference>
<keyword evidence="2" id="KW-0804">Transcription</keyword>
<gene>
    <name evidence="4" type="ORF">ASPZODRAFT_1230306</name>
</gene>
<sequence length="257" mass="27892">MAATQQRYLSSQSDQTGQGLAYSVDDQVKCSGEKNGCRRCRALGTTCRYNISMVGRVPGVRQRHGKNHDGDRPEAGLADEDPIITPSLACVAPFPTYLAPDSSLAVCRLIELLDVSIRRSPPLDEVMRISRAAATQLETVLTDWVSSSSASHECVCCVAVNLAISLLETSATDSVLPIVRFGTLTVEGEARRSVVQTMVRGEAQRWLEVVDRLQRGQGTMSLPGVPSVGEQSVVRVLSFWCEEFGRRLGGLVYGGVY</sequence>
<evidence type="ECO:0000256" key="2">
    <source>
        <dbReference type="ARBA" id="ARBA00023163"/>
    </source>
</evidence>
<dbReference type="EMBL" id="KV878354">
    <property type="protein sequence ID" value="OJJ43163.1"/>
    <property type="molecule type" value="Genomic_DNA"/>
</dbReference>
<protein>
    <recommendedName>
        <fullName evidence="6">Zn(2)-C6 fungal-type domain-containing protein</fullName>
    </recommendedName>
</protein>
<evidence type="ECO:0000313" key="5">
    <source>
        <dbReference type="Proteomes" id="UP000184188"/>
    </source>
</evidence>
<dbReference type="RefSeq" id="XP_022577673.1">
    <property type="nucleotide sequence ID" value="XM_022721341.1"/>
</dbReference>
<dbReference type="AlphaFoldDB" id="A0A1L9S7M1"/>
<dbReference type="GO" id="GO:0000981">
    <property type="term" value="F:DNA-binding transcription factor activity, RNA polymerase II-specific"/>
    <property type="evidence" value="ECO:0007669"/>
    <property type="project" value="InterPro"/>
</dbReference>
<reference evidence="5" key="1">
    <citation type="journal article" date="2017" name="Genome Biol.">
        <title>Comparative genomics reveals high biological diversity and specific adaptations in the industrially and medically important fungal genus Aspergillus.</title>
        <authorList>
            <person name="de Vries R.P."/>
            <person name="Riley R."/>
            <person name="Wiebenga A."/>
            <person name="Aguilar-Osorio G."/>
            <person name="Amillis S."/>
            <person name="Uchima C.A."/>
            <person name="Anderluh G."/>
            <person name="Asadollahi M."/>
            <person name="Askin M."/>
            <person name="Barry K."/>
            <person name="Battaglia E."/>
            <person name="Bayram O."/>
            <person name="Benocci T."/>
            <person name="Braus-Stromeyer S.A."/>
            <person name="Caldana C."/>
            <person name="Canovas D."/>
            <person name="Cerqueira G.C."/>
            <person name="Chen F."/>
            <person name="Chen W."/>
            <person name="Choi C."/>
            <person name="Clum A."/>
            <person name="Dos Santos R.A."/>
            <person name="Damasio A.R."/>
            <person name="Diallinas G."/>
            <person name="Emri T."/>
            <person name="Fekete E."/>
            <person name="Flipphi M."/>
            <person name="Freyberg S."/>
            <person name="Gallo A."/>
            <person name="Gournas C."/>
            <person name="Habgood R."/>
            <person name="Hainaut M."/>
            <person name="Harispe M.L."/>
            <person name="Henrissat B."/>
            <person name="Hilden K.S."/>
            <person name="Hope R."/>
            <person name="Hossain A."/>
            <person name="Karabika E."/>
            <person name="Karaffa L."/>
            <person name="Karanyi Z."/>
            <person name="Krasevec N."/>
            <person name="Kuo A."/>
            <person name="Kusch H."/>
            <person name="LaButti K."/>
            <person name="Lagendijk E.L."/>
            <person name="Lapidus A."/>
            <person name="Levasseur A."/>
            <person name="Lindquist E."/>
            <person name="Lipzen A."/>
            <person name="Logrieco A.F."/>
            <person name="MacCabe A."/>
            <person name="Maekelae M.R."/>
            <person name="Malavazi I."/>
            <person name="Melin P."/>
            <person name="Meyer V."/>
            <person name="Mielnichuk N."/>
            <person name="Miskei M."/>
            <person name="Molnar A.P."/>
            <person name="Mule G."/>
            <person name="Ngan C.Y."/>
            <person name="Orejas M."/>
            <person name="Orosz E."/>
            <person name="Ouedraogo J.P."/>
            <person name="Overkamp K.M."/>
            <person name="Park H.-S."/>
            <person name="Perrone G."/>
            <person name="Piumi F."/>
            <person name="Punt P.J."/>
            <person name="Ram A.F."/>
            <person name="Ramon A."/>
            <person name="Rauscher S."/>
            <person name="Record E."/>
            <person name="Riano-Pachon D.M."/>
            <person name="Robert V."/>
            <person name="Roehrig J."/>
            <person name="Ruller R."/>
            <person name="Salamov A."/>
            <person name="Salih N.S."/>
            <person name="Samson R.A."/>
            <person name="Sandor E."/>
            <person name="Sanguinetti M."/>
            <person name="Schuetze T."/>
            <person name="Sepcic K."/>
            <person name="Shelest E."/>
            <person name="Sherlock G."/>
            <person name="Sophianopoulou V."/>
            <person name="Squina F.M."/>
            <person name="Sun H."/>
            <person name="Susca A."/>
            <person name="Todd R.B."/>
            <person name="Tsang A."/>
            <person name="Unkles S.E."/>
            <person name="van de Wiele N."/>
            <person name="van Rossen-Uffink D."/>
            <person name="Oliveira J.V."/>
            <person name="Vesth T.C."/>
            <person name="Visser J."/>
            <person name="Yu J.-H."/>
            <person name="Zhou M."/>
            <person name="Andersen M.R."/>
            <person name="Archer D.B."/>
            <person name="Baker S.E."/>
            <person name="Benoit I."/>
            <person name="Brakhage A.A."/>
            <person name="Braus G.H."/>
            <person name="Fischer R."/>
            <person name="Frisvad J.C."/>
            <person name="Goldman G.H."/>
            <person name="Houbraken J."/>
            <person name="Oakley B."/>
            <person name="Pocsi I."/>
            <person name="Scazzocchio C."/>
            <person name="Seiboth B."/>
            <person name="vanKuyk P.A."/>
            <person name="Wortman J."/>
            <person name="Dyer P.S."/>
            <person name="Grigoriev I.V."/>
        </authorList>
    </citation>
    <scope>NUCLEOTIDE SEQUENCE [LARGE SCALE GENOMIC DNA]</scope>
    <source>
        <strain evidence="5">CBS 506.65</strain>
    </source>
</reference>
<name>A0A1L9S7M1_9EURO</name>
<keyword evidence="3" id="KW-0539">Nucleus</keyword>
<evidence type="ECO:0000256" key="1">
    <source>
        <dbReference type="ARBA" id="ARBA00023015"/>
    </source>
</evidence>
<evidence type="ECO:0000313" key="4">
    <source>
        <dbReference type="EMBL" id="OJJ43163.1"/>
    </source>
</evidence>
<accession>A0A1L9S7M1</accession>